<dbReference type="OrthoDB" id="9772924at2"/>
<feature type="compositionally biased region" description="Basic and acidic residues" evidence="5">
    <location>
        <begin position="26"/>
        <end position="46"/>
    </location>
</feature>
<dbReference type="CDD" id="cd00995">
    <property type="entry name" value="PBP2_NikA_DppA_OppA_like"/>
    <property type="match status" value="1"/>
</dbReference>
<organism evidence="8 9">
    <name type="scientific">Hathewaya histolytica</name>
    <name type="common">Clostridium histolyticum</name>
    <dbReference type="NCBI Taxonomy" id="1498"/>
    <lineage>
        <taxon>Bacteria</taxon>
        <taxon>Bacillati</taxon>
        <taxon>Bacillota</taxon>
        <taxon>Clostridia</taxon>
        <taxon>Eubacteriales</taxon>
        <taxon>Clostridiaceae</taxon>
        <taxon>Hathewaya</taxon>
    </lineage>
</organism>
<comment type="similarity">
    <text evidence="2">Belongs to the bacterial solute-binding protein 5 family.</text>
</comment>
<feature type="domain" description="Solute-binding protein family 5" evidence="7">
    <location>
        <begin position="93"/>
        <end position="440"/>
    </location>
</feature>
<dbReference type="InterPro" id="IPR023765">
    <property type="entry name" value="SBP_5_CS"/>
</dbReference>
<proteinExistence type="inferred from homology"/>
<dbReference type="InterPro" id="IPR000914">
    <property type="entry name" value="SBP_5_dom"/>
</dbReference>
<feature type="region of interest" description="Disordered" evidence="5">
    <location>
        <begin position="24"/>
        <end position="50"/>
    </location>
</feature>
<dbReference type="SUPFAM" id="SSF53850">
    <property type="entry name" value="Periplasmic binding protein-like II"/>
    <property type="match status" value="1"/>
</dbReference>
<evidence type="ECO:0000256" key="5">
    <source>
        <dbReference type="SAM" id="MobiDB-lite"/>
    </source>
</evidence>
<dbReference type="PROSITE" id="PS51257">
    <property type="entry name" value="PROKAR_LIPOPROTEIN"/>
    <property type="match status" value="1"/>
</dbReference>
<comment type="subcellular location">
    <subcellularLocation>
        <location evidence="1">Cell membrane</location>
        <topology evidence="1">Lipid-anchor</topology>
    </subcellularLocation>
</comment>
<gene>
    <name evidence="8" type="primary">appA</name>
    <name evidence="8" type="ORF">NCTC503_00813</name>
</gene>
<sequence length="533" mass="60413">MKKRLIAALLSVGLVFSLASCGTKPTNEKKDSGKEGTKTEAKKKDGGTVILSSATDPTSLNPFFRYNRITYTVSNALFDPLFREHDGKKDYCLAKDLKVSEDMLTYTLTLKDNLKWHDGQKITSDDIVYTVKTLLDKNQNIEARGNFVINNRDVQVAKKDDLTVEFKLPQVYVPFEAALGDFRPIPKHIFEKEKSIEKAEASTAKPVGSGPFKFKEWKKGEMLTFERFNDYHGGKPNLDKLVFRISADTNSTSAAFENGEITTTYLTDENYLKYSKDQKFNTYTFDEGMVNYIVFNMKNPLLAKKEVRQAISYALNKDELLKADSGTTELTKKASSVMPPSTKFYTEDVEKYDHNIEKAKELMKKAGVSKGKLKFMYTTSKETSKKIVLVVQEQLKAIGIDVEAVGIDDQSFFAKLMGEKERDYDLIMNGYVMGDEPSAYGEVYSSKASFNASQYLNKDLDKLFDDAKIEKNEAKRKEMYEKIQKTIAEDAPVYTLDYSISKVATDKKLGGVKEAKLVPIYMFEDLSKLYFTE</sequence>
<keyword evidence="9" id="KW-1185">Reference proteome</keyword>
<dbReference type="Gene3D" id="3.10.105.10">
    <property type="entry name" value="Dipeptide-binding Protein, Domain 3"/>
    <property type="match status" value="1"/>
</dbReference>
<evidence type="ECO:0000256" key="6">
    <source>
        <dbReference type="SAM" id="SignalP"/>
    </source>
</evidence>
<name>A0A4U9R3V3_HATHI</name>
<feature type="chain" id="PRO_5020796926" evidence="6">
    <location>
        <begin position="20"/>
        <end position="533"/>
    </location>
</feature>
<evidence type="ECO:0000313" key="8">
    <source>
        <dbReference type="EMBL" id="VTQ85729.1"/>
    </source>
</evidence>
<dbReference type="EMBL" id="LR590481">
    <property type="protein sequence ID" value="VTQ85729.1"/>
    <property type="molecule type" value="Genomic_DNA"/>
</dbReference>
<dbReference type="Gene3D" id="3.90.76.10">
    <property type="entry name" value="Dipeptide-binding Protein, Domain 1"/>
    <property type="match status" value="1"/>
</dbReference>
<accession>A0A4U9R3V3</accession>
<evidence type="ECO:0000256" key="2">
    <source>
        <dbReference type="ARBA" id="ARBA00005695"/>
    </source>
</evidence>
<dbReference type="PIRSF" id="PIRSF002741">
    <property type="entry name" value="MppA"/>
    <property type="match status" value="1"/>
</dbReference>
<keyword evidence="3 6" id="KW-0732">Signal</keyword>
<feature type="coiled-coil region" evidence="4">
    <location>
        <begin position="457"/>
        <end position="489"/>
    </location>
</feature>
<dbReference type="GO" id="GO:0043190">
    <property type="term" value="C:ATP-binding cassette (ABC) transporter complex"/>
    <property type="evidence" value="ECO:0007669"/>
    <property type="project" value="InterPro"/>
</dbReference>
<dbReference type="GO" id="GO:0042597">
    <property type="term" value="C:periplasmic space"/>
    <property type="evidence" value="ECO:0007669"/>
    <property type="project" value="UniProtKB-ARBA"/>
</dbReference>
<dbReference type="PROSITE" id="PS01040">
    <property type="entry name" value="SBP_BACTERIAL_5"/>
    <property type="match status" value="1"/>
</dbReference>
<dbReference type="PANTHER" id="PTHR30290:SF59">
    <property type="entry name" value="OLIGOPEPTIDE ABC TRANSPORTER,SUBSTRATE-BINDING PROTEIN"/>
    <property type="match status" value="1"/>
</dbReference>
<dbReference type="InterPro" id="IPR030678">
    <property type="entry name" value="Peptide/Ni-bd"/>
</dbReference>
<dbReference type="RefSeq" id="WP_138209533.1">
    <property type="nucleotide sequence ID" value="NZ_CBCRUQ010000001.1"/>
</dbReference>
<dbReference type="GO" id="GO:0015833">
    <property type="term" value="P:peptide transport"/>
    <property type="evidence" value="ECO:0007669"/>
    <property type="project" value="TreeGrafter"/>
</dbReference>
<dbReference type="FunFam" id="3.90.76.10:FF:000004">
    <property type="entry name" value="Peptide ABC transporter substrate-binding protein"/>
    <property type="match status" value="1"/>
</dbReference>
<dbReference type="Gene3D" id="3.40.190.10">
    <property type="entry name" value="Periplasmic binding protein-like II"/>
    <property type="match status" value="1"/>
</dbReference>
<dbReference type="PANTHER" id="PTHR30290">
    <property type="entry name" value="PERIPLASMIC BINDING COMPONENT OF ABC TRANSPORTER"/>
    <property type="match status" value="1"/>
</dbReference>
<protein>
    <submittedName>
        <fullName evidence="8">Putative oligopeptide ABC transporter oligopeptide-binding protein</fullName>
    </submittedName>
</protein>
<evidence type="ECO:0000256" key="1">
    <source>
        <dbReference type="ARBA" id="ARBA00004193"/>
    </source>
</evidence>
<dbReference type="InterPro" id="IPR039424">
    <property type="entry name" value="SBP_5"/>
</dbReference>
<dbReference type="AlphaFoldDB" id="A0A4U9R3V3"/>
<reference evidence="8 9" key="1">
    <citation type="submission" date="2019-05" db="EMBL/GenBank/DDBJ databases">
        <authorList>
            <consortium name="Pathogen Informatics"/>
        </authorList>
    </citation>
    <scope>NUCLEOTIDE SEQUENCE [LARGE SCALE GENOMIC DNA]</scope>
    <source>
        <strain evidence="8 9">NCTC503</strain>
    </source>
</reference>
<dbReference type="Pfam" id="PF00496">
    <property type="entry name" value="SBP_bac_5"/>
    <property type="match status" value="1"/>
</dbReference>
<evidence type="ECO:0000256" key="3">
    <source>
        <dbReference type="ARBA" id="ARBA00022729"/>
    </source>
</evidence>
<feature type="signal peptide" evidence="6">
    <location>
        <begin position="1"/>
        <end position="19"/>
    </location>
</feature>
<dbReference type="Proteomes" id="UP000308489">
    <property type="component" value="Chromosome 1"/>
</dbReference>
<evidence type="ECO:0000313" key="9">
    <source>
        <dbReference type="Proteomes" id="UP000308489"/>
    </source>
</evidence>
<dbReference type="KEGG" id="hhw:NCTC503_00813"/>
<keyword evidence="4" id="KW-0175">Coiled coil</keyword>
<evidence type="ECO:0000259" key="7">
    <source>
        <dbReference type="Pfam" id="PF00496"/>
    </source>
</evidence>
<dbReference type="GO" id="GO:1904680">
    <property type="term" value="F:peptide transmembrane transporter activity"/>
    <property type="evidence" value="ECO:0007669"/>
    <property type="project" value="TreeGrafter"/>
</dbReference>
<evidence type="ECO:0000256" key="4">
    <source>
        <dbReference type="SAM" id="Coils"/>
    </source>
</evidence>